<gene>
    <name evidence="6" type="ORF">CTB96_10785</name>
</gene>
<feature type="transmembrane region" description="Helical" evidence="4">
    <location>
        <begin position="419"/>
        <end position="441"/>
    </location>
</feature>
<keyword evidence="4" id="KW-1133">Transmembrane helix</keyword>
<dbReference type="InterPro" id="IPR036890">
    <property type="entry name" value="HATPase_C_sf"/>
</dbReference>
<keyword evidence="4" id="KW-0812">Transmembrane</keyword>
<dbReference type="SUPFAM" id="SSF55874">
    <property type="entry name" value="ATPase domain of HSP90 chaperone/DNA topoisomerase II/histidine kinase"/>
    <property type="match status" value="1"/>
</dbReference>
<sequence>MSVPPGRSETSAVRLLTAGIGLGTVISVAGVSSLNMAGSPAIASGWYGIITIAVLGVPLLGALLAFWASRNTLRVINAATVLAQLALLAAWLPLTQAEGTVAGALPAGLPWILATSVSTVAAAVIATGPLGGVAVLVVLSGCVALFRGILGLETLNSIAYDMHTFVTSLVGCVLTSALIHAARSLDRAAGIAVIVAERQAAAEARLSIQVATDAMVHDEILATLLLAAQNAPEFRTAVADQSRSALRMIEELAAPPTEPPPVSVDDFVRDAGQTTRRLDATAHFQKSTADGQTMPADVAAALHSALAQALANSVAHAGDGPVRRSVAVTGTTAGVTVTVTDDGQGFDPDRVPADRMGITTSILGRLDNTAGGSARANSAPGQGTTVTLTWSPPAPPPAEMQSPPVATGPYGARHRGFDLGVRLTVITFVLAQAVLAANQAVNSPQPLPAVLALVSIYAAVALLGWRSLAQPDLVRSLAILGTITASSAIVLSPTLTGASAQWDTWYLTANSVLLAALALRKRIGLAWVGLALMLVLVVTSVLVNGHPATDATRLLTRPTALLTASSVLGFCINRMLERITIMHAGELAATKTLSFEANSAHERHAHSANLGAKVGPLLTVLARGEVLADADVRECLALEGALRDQARGGRLVRSPLVGATLAARRRSIDVSLLDDGQHDLDDDQLDTVLAWMGDHLDRLPAGSFTGRLLPPGRTDRATVVTVDGGGGVSAHSWR</sequence>
<dbReference type="GO" id="GO:0000160">
    <property type="term" value="P:phosphorelay signal transduction system"/>
    <property type="evidence" value="ECO:0007669"/>
    <property type="project" value="UniProtKB-KW"/>
</dbReference>
<dbReference type="Gene3D" id="3.30.565.10">
    <property type="entry name" value="Histidine kinase-like ATPase, C-terminal domain"/>
    <property type="match status" value="1"/>
</dbReference>
<dbReference type="RefSeq" id="WP_110126923.1">
    <property type="nucleotide sequence ID" value="NZ_QHLY01000012.1"/>
</dbReference>
<proteinExistence type="predicted"/>
<evidence type="ECO:0000313" key="6">
    <source>
        <dbReference type="EMBL" id="PXA67238.1"/>
    </source>
</evidence>
<comment type="caution">
    <text evidence="6">The sequence shown here is derived from an EMBL/GenBank/DDBJ whole genome shotgun (WGS) entry which is preliminary data.</text>
</comment>
<keyword evidence="3" id="KW-0902">Two-component regulatory system</keyword>
<dbReference type="EMBL" id="QHLY01000012">
    <property type="protein sequence ID" value="PXA67238.1"/>
    <property type="molecule type" value="Genomic_DNA"/>
</dbReference>
<evidence type="ECO:0000313" key="7">
    <source>
        <dbReference type="Proteomes" id="UP000246722"/>
    </source>
</evidence>
<feature type="transmembrane region" description="Helical" evidence="4">
    <location>
        <begin position="162"/>
        <end position="182"/>
    </location>
</feature>
<evidence type="ECO:0000256" key="1">
    <source>
        <dbReference type="ARBA" id="ARBA00022679"/>
    </source>
</evidence>
<feature type="transmembrane region" description="Helical" evidence="4">
    <location>
        <begin position="524"/>
        <end position="543"/>
    </location>
</feature>
<dbReference type="Proteomes" id="UP000246722">
    <property type="component" value="Unassembled WGS sequence"/>
</dbReference>
<feature type="domain" description="Histidine kinase/HSP90-like ATPase" evidence="5">
    <location>
        <begin position="300"/>
        <end position="390"/>
    </location>
</feature>
<dbReference type="GO" id="GO:0016301">
    <property type="term" value="F:kinase activity"/>
    <property type="evidence" value="ECO:0007669"/>
    <property type="project" value="UniProtKB-KW"/>
</dbReference>
<feature type="transmembrane region" description="Helical" evidence="4">
    <location>
        <begin position="477"/>
        <end position="496"/>
    </location>
</feature>
<organism evidence="6 7">
    <name type="scientific">Cryobacterium arcticum</name>
    <dbReference type="NCBI Taxonomy" id="670052"/>
    <lineage>
        <taxon>Bacteria</taxon>
        <taxon>Bacillati</taxon>
        <taxon>Actinomycetota</taxon>
        <taxon>Actinomycetes</taxon>
        <taxon>Micrococcales</taxon>
        <taxon>Microbacteriaceae</taxon>
        <taxon>Cryobacterium</taxon>
    </lineage>
</organism>
<feature type="transmembrane region" description="Helical" evidence="4">
    <location>
        <begin position="46"/>
        <end position="68"/>
    </location>
</feature>
<feature type="transmembrane region" description="Helical" evidence="4">
    <location>
        <begin position="104"/>
        <end position="126"/>
    </location>
</feature>
<evidence type="ECO:0000256" key="2">
    <source>
        <dbReference type="ARBA" id="ARBA00022777"/>
    </source>
</evidence>
<dbReference type="PANTHER" id="PTHR24421:SF61">
    <property type="entry name" value="OXYGEN SENSOR HISTIDINE KINASE NREB"/>
    <property type="match status" value="1"/>
</dbReference>
<reference evidence="6 7" key="1">
    <citation type="submission" date="2018-05" db="EMBL/GenBank/DDBJ databases">
        <title>Genetic diversity of glacier-inhabiting Cryobacterium bacteria in China and description of Cryobacterium mengkeensis sp. nov. and Arthrobacter glacialis sp. nov.</title>
        <authorList>
            <person name="Liu Q."/>
            <person name="Xin Y.-H."/>
        </authorList>
    </citation>
    <scope>NUCLEOTIDE SEQUENCE [LARGE SCALE GENOMIC DNA]</scope>
    <source>
        <strain evidence="6 7">SK-1</strain>
    </source>
</reference>
<dbReference type="OrthoDB" id="4881511at2"/>
<feature type="transmembrane region" description="Helical" evidence="4">
    <location>
        <begin position="12"/>
        <end position="34"/>
    </location>
</feature>
<dbReference type="AlphaFoldDB" id="A0A317ZMX1"/>
<accession>A0A317ZMX1</accession>
<evidence type="ECO:0000259" key="5">
    <source>
        <dbReference type="Pfam" id="PF02518"/>
    </source>
</evidence>
<name>A0A317ZMX1_9MICO</name>
<feature type="transmembrane region" description="Helical" evidence="4">
    <location>
        <begin position="447"/>
        <end position="465"/>
    </location>
</feature>
<keyword evidence="1" id="KW-0808">Transferase</keyword>
<dbReference type="Pfam" id="PF02518">
    <property type="entry name" value="HATPase_c"/>
    <property type="match status" value="1"/>
</dbReference>
<dbReference type="PANTHER" id="PTHR24421">
    <property type="entry name" value="NITRATE/NITRITE SENSOR PROTEIN NARX-RELATED"/>
    <property type="match status" value="1"/>
</dbReference>
<protein>
    <recommendedName>
        <fullName evidence="5">Histidine kinase/HSP90-like ATPase domain-containing protein</fullName>
    </recommendedName>
</protein>
<dbReference type="InterPro" id="IPR050482">
    <property type="entry name" value="Sensor_HK_TwoCompSys"/>
</dbReference>
<evidence type="ECO:0000256" key="4">
    <source>
        <dbReference type="SAM" id="Phobius"/>
    </source>
</evidence>
<keyword evidence="4" id="KW-0472">Membrane</keyword>
<feature type="transmembrane region" description="Helical" evidence="4">
    <location>
        <begin position="133"/>
        <end position="150"/>
    </location>
</feature>
<dbReference type="InterPro" id="IPR003594">
    <property type="entry name" value="HATPase_dom"/>
</dbReference>
<keyword evidence="2" id="KW-0418">Kinase</keyword>
<keyword evidence="7" id="KW-1185">Reference proteome</keyword>
<feature type="transmembrane region" description="Helical" evidence="4">
    <location>
        <begin position="75"/>
        <end position="92"/>
    </location>
</feature>
<evidence type="ECO:0000256" key="3">
    <source>
        <dbReference type="ARBA" id="ARBA00023012"/>
    </source>
</evidence>